<dbReference type="Proteomes" id="UP000708208">
    <property type="component" value="Unassembled WGS sequence"/>
</dbReference>
<evidence type="ECO:0000313" key="1">
    <source>
        <dbReference type="EMBL" id="CAG7819642.1"/>
    </source>
</evidence>
<keyword evidence="2" id="KW-1185">Reference proteome</keyword>
<sequence length="108" mass="11292">MIFFNVGASNGLPRTADEKLKIYHDLDGFAEAPQQPEAKIIDLLPEKAPSKVDKKGSRLGEIAKGAGQAAAGGVALGSVLAVGDVISTVIKADKEAKNEHEILDNKIA</sequence>
<name>A0A8J2PDN3_9HEXA</name>
<protein>
    <submittedName>
        <fullName evidence="1">Uncharacterized protein</fullName>
    </submittedName>
</protein>
<gene>
    <name evidence="1" type="ORF">AFUS01_LOCUS30074</name>
</gene>
<organism evidence="1 2">
    <name type="scientific">Allacma fusca</name>
    <dbReference type="NCBI Taxonomy" id="39272"/>
    <lineage>
        <taxon>Eukaryota</taxon>
        <taxon>Metazoa</taxon>
        <taxon>Ecdysozoa</taxon>
        <taxon>Arthropoda</taxon>
        <taxon>Hexapoda</taxon>
        <taxon>Collembola</taxon>
        <taxon>Symphypleona</taxon>
        <taxon>Sminthuridae</taxon>
        <taxon>Allacma</taxon>
    </lineage>
</organism>
<reference evidence="1" key="1">
    <citation type="submission" date="2021-06" db="EMBL/GenBank/DDBJ databases">
        <authorList>
            <person name="Hodson N. C."/>
            <person name="Mongue J. A."/>
            <person name="Jaron S. K."/>
        </authorList>
    </citation>
    <scope>NUCLEOTIDE SEQUENCE</scope>
</reference>
<dbReference type="AlphaFoldDB" id="A0A8J2PDN3"/>
<comment type="caution">
    <text evidence="1">The sequence shown here is derived from an EMBL/GenBank/DDBJ whole genome shotgun (WGS) entry which is preliminary data.</text>
</comment>
<dbReference type="EMBL" id="CAJVCH010455581">
    <property type="protein sequence ID" value="CAG7819642.1"/>
    <property type="molecule type" value="Genomic_DNA"/>
</dbReference>
<evidence type="ECO:0000313" key="2">
    <source>
        <dbReference type="Proteomes" id="UP000708208"/>
    </source>
</evidence>
<proteinExistence type="predicted"/>
<accession>A0A8J2PDN3</accession>